<keyword evidence="2" id="KW-1185">Reference proteome</keyword>
<dbReference type="AlphaFoldDB" id="A0A975G304"/>
<organism evidence="1 2">
    <name type="scientific">Phenylobacterium montanum</name>
    <dbReference type="NCBI Taxonomy" id="2823693"/>
    <lineage>
        <taxon>Bacteria</taxon>
        <taxon>Pseudomonadati</taxon>
        <taxon>Pseudomonadota</taxon>
        <taxon>Alphaproteobacteria</taxon>
        <taxon>Caulobacterales</taxon>
        <taxon>Caulobacteraceae</taxon>
        <taxon>Phenylobacterium</taxon>
    </lineage>
</organism>
<reference evidence="1" key="1">
    <citation type="submission" date="2021-04" db="EMBL/GenBank/DDBJ databases">
        <title>The complete genome sequence of Caulobacter sp. S6.</title>
        <authorList>
            <person name="Tang Y."/>
            <person name="Ouyang W."/>
            <person name="Liu Q."/>
            <person name="Huang B."/>
            <person name="Guo Z."/>
            <person name="Lei P."/>
        </authorList>
    </citation>
    <scope>NUCLEOTIDE SEQUENCE</scope>
    <source>
        <strain evidence="1">S6</strain>
    </source>
</reference>
<proteinExistence type="predicted"/>
<sequence>MEIHKPKPVHSWGELAREVGVIVIGIVIALLGEQGVEALHWSQKAEAVRASLDRELSGDLAFAAEQQTGKVCAARYLDALQTAIVHNDAKAANALHDLGPPFDTQPWQSDAWDVALAEQIADHLDRKDLANYGIAFRRVSTERELQFQIFDNFAEAMTVRYGLPTNPAVEQAQLAALGKLRTEENIVLAISASLTGHEGPGLGLKPDAALMAGQANKAAACEAALQALGSGQK</sequence>
<dbReference type="Proteomes" id="UP000676409">
    <property type="component" value="Chromosome"/>
</dbReference>
<dbReference type="KEGG" id="caul:KCG34_06905"/>
<dbReference type="EMBL" id="CP073078">
    <property type="protein sequence ID" value="QUD89604.1"/>
    <property type="molecule type" value="Genomic_DNA"/>
</dbReference>
<accession>A0A975G304</accession>
<gene>
    <name evidence="1" type="ORF">KCG34_06905</name>
</gene>
<name>A0A975G304_9CAUL</name>
<evidence type="ECO:0000313" key="2">
    <source>
        <dbReference type="Proteomes" id="UP000676409"/>
    </source>
</evidence>
<protein>
    <submittedName>
        <fullName evidence="1">Uncharacterized protein</fullName>
    </submittedName>
</protein>
<evidence type="ECO:0000313" key="1">
    <source>
        <dbReference type="EMBL" id="QUD89604.1"/>
    </source>
</evidence>
<dbReference type="RefSeq" id="WP_211939656.1">
    <property type="nucleotide sequence ID" value="NZ_CP073078.1"/>
</dbReference>